<feature type="binding site" evidence="8">
    <location>
        <position position="18"/>
    </location>
    <ligand>
        <name>ATP</name>
        <dbReference type="ChEBI" id="CHEBI:30616"/>
    </ligand>
</feature>
<dbReference type="SUPFAM" id="SSF88697">
    <property type="entry name" value="PUA domain-like"/>
    <property type="match status" value="1"/>
</dbReference>
<accession>C0QLF0</accession>
<dbReference type="Gene3D" id="3.40.1160.10">
    <property type="entry name" value="Acetylglutamate kinase-like"/>
    <property type="match status" value="1"/>
</dbReference>
<dbReference type="InterPro" id="IPR005715">
    <property type="entry name" value="Glu_5kinase/COase_Synthase"/>
</dbReference>
<evidence type="ECO:0000313" key="11">
    <source>
        <dbReference type="Proteomes" id="UP000000442"/>
    </source>
</evidence>
<dbReference type="InterPro" id="IPR041739">
    <property type="entry name" value="G5K_ProB"/>
</dbReference>
<evidence type="ECO:0000256" key="3">
    <source>
        <dbReference type="ARBA" id="ARBA00022650"/>
    </source>
</evidence>
<dbReference type="PROSITE" id="PS50890">
    <property type="entry name" value="PUA"/>
    <property type="match status" value="1"/>
</dbReference>
<comment type="function">
    <text evidence="8">Catalyzes the transfer of a phosphate group to glutamate to form L-glutamate 5-phosphate.</text>
</comment>
<dbReference type="Pfam" id="PF01472">
    <property type="entry name" value="PUA"/>
    <property type="match status" value="1"/>
</dbReference>
<evidence type="ECO:0000256" key="5">
    <source>
        <dbReference type="ARBA" id="ARBA00022741"/>
    </source>
</evidence>
<dbReference type="GO" id="GO:0005524">
    <property type="term" value="F:ATP binding"/>
    <property type="evidence" value="ECO:0007669"/>
    <property type="project" value="UniProtKB-KW"/>
</dbReference>
<dbReference type="InterPro" id="IPR036393">
    <property type="entry name" value="AceGlu_kinase-like_sf"/>
</dbReference>
<sequence length="379" mass="40892">MGTNKRLHLKNAKRVVVKIGSGVLTLNHGLNLDIIETISHQISLLQDRGCEVILVSSGAIAAGVKKIGFKQRPEGIPARQAAAAVGQAGLIHSYDTAFARHGKQVAQLLLTRDDLGNRRRYLNARNTINTLLDWKIVPIINENDTVVIEEIKLGDNDNLSAMITLLMDADILINLTDIDGLFNKDPRIHPDACLIPEVTTITHQMEQAACGIPGNLGTGGMLSKLKAAKKLSKAGRPMIIAGGKNENVLSRLVDGETLGTYFLPGKKELNSKKCWIAYNLKPQGVIRLDQGARDAVITRGKSILPIGITAVEGEFGMGAPIEIKSPDNTIIGNGLANYSSADIRRIMGLKTAAIKNVLGSKPYDDVIHRDNLAITFELG</sequence>
<organism evidence="10 11">
    <name type="scientific">Desulforapulum autotrophicum (strain ATCC 43914 / DSM 3382 / VKM B-1955 / HRM2)</name>
    <name type="common">Desulfobacterium autotrophicum</name>
    <dbReference type="NCBI Taxonomy" id="177437"/>
    <lineage>
        <taxon>Bacteria</taxon>
        <taxon>Pseudomonadati</taxon>
        <taxon>Thermodesulfobacteriota</taxon>
        <taxon>Desulfobacteria</taxon>
        <taxon>Desulfobacterales</taxon>
        <taxon>Desulfobacteraceae</taxon>
        <taxon>Desulforapulum</taxon>
    </lineage>
</organism>
<gene>
    <name evidence="8 10" type="primary">proB</name>
    <name evidence="10" type="ordered locus">HRM2_31730</name>
</gene>
<evidence type="ECO:0000256" key="2">
    <source>
        <dbReference type="ARBA" id="ARBA00022605"/>
    </source>
</evidence>
<dbReference type="PIRSF" id="PIRSF000729">
    <property type="entry name" value="GK"/>
    <property type="match status" value="1"/>
</dbReference>
<dbReference type="Proteomes" id="UP000000442">
    <property type="component" value="Chromosome"/>
</dbReference>
<name>C0QLF0_DESAH</name>
<dbReference type="KEGG" id="dat:HRM2_31730"/>
<dbReference type="FunFam" id="3.40.1160.10:FF:000018">
    <property type="entry name" value="Glutamate 5-kinase"/>
    <property type="match status" value="1"/>
</dbReference>
<protein>
    <recommendedName>
        <fullName evidence="8">Glutamate 5-kinase</fullName>
        <ecNumber evidence="8">2.7.2.11</ecNumber>
    </recommendedName>
    <alternativeName>
        <fullName evidence="8">Gamma-glutamyl kinase</fullName>
        <shortName evidence="8">GK</shortName>
    </alternativeName>
</protein>
<dbReference type="Pfam" id="PF00696">
    <property type="entry name" value="AA_kinase"/>
    <property type="match status" value="1"/>
</dbReference>
<evidence type="ECO:0000256" key="6">
    <source>
        <dbReference type="ARBA" id="ARBA00022777"/>
    </source>
</evidence>
<dbReference type="InterPro" id="IPR036974">
    <property type="entry name" value="PUA_sf"/>
</dbReference>
<dbReference type="InterPro" id="IPR001048">
    <property type="entry name" value="Asp/Glu/Uridylate_kinase"/>
</dbReference>
<evidence type="ECO:0000256" key="7">
    <source>
        <dbReference type="ARBA" id="ARBA00022840"/>
    </source>
</evidence>
<feature type="binding site" evidence="8">
    <location>
        <begin position="218"/>
        <end position="224"/>
    </location>
    <ligand>
        <name>ATP</name>
        <dbReference type="ChEBI" id="CHEBI:30616"/>
    </ligand>
</feature>
<dbReference type="GO" id="GO:0055129">
    <property type="term" value="P:L-proline biosynthetic process"/>
    <property type="evidence" value="ECO:0007669"/>
    <property type="project" value="UniProtKB-UniRule"/>
</dbReference>
<dbReference type="NCBIfam" id="TIGR01027">
    <property type="entry name" value="proB"/>
    <property type="match status" value="1"/>
</dbReference>
<feature type="binding site" evidence="8">
    <location>
        <position position="156"/>
    </location>
    <ligand>
        <name>substrate</name>
    </ligand>
</feature>
<keyword evidence="6 8" id="KW-0418">Kinase</keyword>
<keyword evidence="4 8" id="KW-0808">Transferase</keyword>
<feature type="domain" description="PUA" evidence="9">
    <location>
        <begin position="284"/>
        <end position="367"/>
    </location>
</feature>
<dbReference type="UniPathway" id="UPA00098">
    <property type="reaction ID" value="UER00359"/>
</dbReference>
<evidence type="ECO:0000256" key="1">
    <source>
        <dbReference type="ARBA" id="ARBA00022490"/>
    </source>
</evidence>
<dbReference type="GO" id="GO:0004349">
    <property type="term" value="F:glutamate 5-kinase activity"/>
    <property type="evidence" value="ECO:0007669"/>
    <property type="project" value="UniProtKB-UniRule"/>
</dbReference>
<dbReference type="InterPro" id="IPR001057">
    <property type="entry name" value="Glu/AcGlu_kinase"/>
</dbReference>
<dbReference type="Gene3D" id="2.30.130.10">
    <property type="entry name" value="PUA domain"/>
    <property type="match status" value="1"/>
</dbReference>
<dbReference type="GO" id="GO:0003723">
    <property type="term" value="F:RNA binding"/>
    <property type="evidence" value="ECO:0007669"/>
    <property type="project" value="InterPro"/>
</dbReference>
<comment type="pathway">
    <text evidence="8">Amino-acid biosynthesis; L-proline biosynthesis; L-glutamate 5-semialdehyde from L-glutamate: step 1/2.</text>
</comment>
<proteinExistence type="inferred from homology"/>
<keyword evidence="11" id="KW-1185">Reference proteome</keyword>
<dbReference type="CDD" id="cd21157">
    <property type="entry name" value="PUA_G5K"/>
    <property type="match status" value="1"/>
</dbReference>
<comment type="similarity">
    <text evidence="8">Belongs to the glutamate 5-kinase family.</text>
</comment>
<evidence type="ECO:0000256" key="8">
    <source>
        <dbReference type="HAMAP-Rule" id="MF_00456"/>
    </source>
</evidence>
<dbReference type="InterPro" id="IPR015947">
    <property type="entry name" value="PUA-like_sf"/>
</dbReference>
<dbReference type="eggNOG" id="COG0263">
    <property type="taxonomic scope" value="Bacteria"/>
</dbReference>
<dbReference type="SMART" id="SM00359">
    <property type="entry name" value="PUA"/>
    <property type="match status" value="1"/>
</dbReference>
<dbReference type="PROSITE" id="PS00902">
    <property type="entry name" value="GLUTAMATE_5_KINASE"/>
    <property type="match status" value="1"/>
</dbReference>
<dbReference type="PRINTS" id="PR00474">
    <property type="entry name" value="GLU5KINASE"/>
</dbReference>
<comment type="catalytic activity">
    <reaction evidence="8">
        <text>L-glutamate + ATP = L-glutamyl 5-phosphate + ADP</text>
        <dbReference type="Rhea" id="RHEA:14877"/>
        <dbReference type="ChEBI" id="CHEBI:29985"/>
        <dbReference type="ChEBI" id="CHEBI:30616"/>
        <dbReference type="ChEBI" id="CHEBI:58274"/>
        <dbReference type="ChEBI" id="CHEBI:456216"/>
        <dbReference type="EC" id="2.7.2.11"/>
    </reaction>
</comment>
<dbReference type="EMBL" id="CP001087">
    <property type="protein sequence ID" value="ACN16254.1"/>
    <property type="molecule type" value="Genomic_DNA"/>
</dbReference>
<comment type="subcellular location">
    <subcellularLocation>
        <location evidence="8">Cytoplasm</location>
    </subcellularLocation>
</comment>
<evidence type="ECO:0000256" key="4">
    <source>
        <dbReference type="ARBA" id="ARBA00022679"/>
    </source>
</evidence>
<keyword evidence="2 8" id="KW-0028">Amino-acid biosynthesis</keyword>
<dbReference type="InterPro" id="IPR019797">
    <property type="entry name" value="Glutamate_5-kinase_CS"/>
</dbReference>
<evidence type="ECO:0000259" key="9">
    <source>
        <dbReference type="SMART" id="SM00359"/>
    </source>
</evidence>
<keyword evidence="5 8" id="KW-0547">Nucleotide-binding</keyword>
<keyword evidence="3 8" id="KW-0641">Proline biosynthesis</keyword>
<keyword evidence="1 8" id="KW-0963">Cytoplasm</keyword>
<dbReference type="STRING" id="177437.HRM2_31730"/>
<dbReference type="InterPro" id="IPR011529">
    <property type="entry name" value="Glu_5kinase"/>
</dbReference>
<dbReference type="PANTHER" id="PTHR43654">
    <property type="entry name" value="GLUTAMATE 5-KINASE"/>
    <property type="match status" value="1"/>
</dbReference>
<dbReference type="HOGENOM" id="CLU_025400_2_0_7"/>
<feature type="binding site" evidence="8">
    <location>
        <position position="144"/>
    </location>
    <ligand>
        <name>substrate</name>
    </ligand>
</feature>
<dbReference type="PANTHER" id="PTHR43654:SF1">
    <property type="entry name" value="ISOPENTENYL PHOSPHATE KINASE"/>
    <property type="match status" value="1"/>
</dbReference>
<feature type="binding site" evidence="8">
    <location>
        <begin position="176"/>
        <end position="177"/>
    </location>
    <ligand>
        <name>ATP</name>
        <dbReference type="ChEBI" id="CHEBI:30616"/>
    </ligand>
</feature>
<dbReference type="RefSeq" id="WP_015905016.1">
    <property type="nucleotide sequence ID" value="NC_012108.1"/>
</dbReference>
<evidence type="ECO:0000313" key="10">
    <source>
        <dbReference type="EMBL" id="ACN16254.1"/>
    </source>
</evidence>
<dbReference type="OrthoDB" id="9804434at2"/>
<dbReference type="GO" id="GO:0005829">
    <property type="term" value="C:cytosol"/>
    <property type="evidence" value="ECO:0007669"/>
    <property type="project" value="TreeGrafter"/>
</dbReference>
<dbReference type="HAMAP" id="MF_00456">
    <property type="entry name" value="ProB"/>
    <property type="match status" value="1"/>
</dbReference>
<reference evidence="10 11" key="1">
    <citation type="journal article" date="2009" name="Environ. Microbiol.">
        <title>Genome sequence of Desulfobacterium autotrophicum HRM2, a marine sulfate reducer oxidizing organic carbon completely to carbon dioxide.</title>
        <authorList>
            <person name="Strittmatter A.W."/>
            <person name="Liesegang H."/>
            <person name="Rabus R."/>
            <person name="Decker I."/>
            <person name="Amann J."/>
            <person name="Andres S."/>
            <person name="Henne A."/>
            <person name="Fricke W.F."/>
            <person name="Martinez-Arias R."/>
            <person name="Bartels D."/>
            <person name="Goesmann A."/>
            <person name="Krause L."/>
            <person name="Puehler A."/>
            <person name="Klenk H.P."/>
            <person name="Richter M."/>
            <person name="Schuler M."/>
            <person name="Gloeckner F.O."/>
            <person name="Meyerdierks A."/>
            <person name="Gottschalk G."/>
            <person name="Amann R."/>
        </authorList>
    </citation>
    <scope>NUCLEOTIDE SEQUENCE [LARGE SCALE GENOMIC DNA]</scope>
    <source>
        <strain evidence="11">ATCC 43914 / DSM 3382 / HRM2</strain>
    </source>
</reference>
<dbReference type="AlphaFoldDB" id="C0QLF0"/>
<dbReference type="EC" id="2.7.2.11" evidence="8"/>
<dbReference type="InterPro" id="IPR002478">
    <property type="entry name" value="PUA"/>
</dbReference>
<feature type="binding site" evidence="8">
    <location>
        <position position="57"/>
    </location>
    <ligand>
        <name>substrate</name>
    </ligand>
</feature>
<dbReference type="SUPFAM" id="SSF53633">
    <property type="entry name" value="Carbamate kinase-like"/>
    <property type="match status" value="1"/>
</dbReference>
<keyword evidence="7 8" id="KW-0067">ATP-binding</keyword>
<dbReference type="CDD" id="cd04242">
    <property type="entry name" value="AAK_G5K_ProB"/>
    <property type="match status" value="1"/>
</dbReference>